<dbReference type="OrthoDB" id="9795729at2"/>
<dbReference type="Pfam" id="PF12724">
    <property type="entry name" value="Flavodoxin_5"/>
    <property type="match status" value="1"/>
</dbReference>
<feature type="domain" description="Flavodoxin" evidence="1">
    <location>
        <begin position="4"/>
        <end position="146"/>
    </location>
</feature>
<dbReference type="AlphaFoldDB" id="A0A1H2XA02"/>
<dbReference type="InterPro" id="IPR026816">
    <property type="entry name" value="Flavodoxin_dom"/>
</dbReference>
<dbReference type="GO" id="GO:0006783">
    <property type="term" value="P:heme biosynthetic process"/>
    <property type="evidence" value="ECO:0007669"/>
    <property type="project" value="TreeGrafter"/>
</dbReference>
<accession>A0A1H2XA02</accession>
<evidence type="ECO:0000313" key="2">
    <source>
        <dbReference type="EMBL" id="SDW89274.1"/>
    </source>
</evidence>
<organism evidence="2 3">
    <name type="scientific">Flagellimonas zhangzhouensis</name>
    <dbReference type="NCBI Taxonomy" id="1073328"/>
    <lineage>
        <taxon>Bacteria</taxon>
        <taxon>Pseudomonadati</taxon>
        <taxon>Bacteroidota</taxon>
        <taxon>Flavobacteriia</taxon>
        <taxon>Flavobacteriales</taxon>
        <taxon>Flavobacteriaceae</taxon>
        <taxon>Flagellimonas</taxon>
    </lineage>
</organism>
<dbReference type="InterPro" id="IPR029039">
    <property type="entry name" value="Flavoprotein-like_sf"/>
</dbReference>
<dbReference type="Gene3D" id="3.40.50.360">
    <property type="match status" value="1"/>
</dbReference>
<dbReference type="EMBL" id="FNMY01000003">
    <property type="protein sequence ID" value="SDW89274.1"/>
    <property type="molecule type" value="Genomic_DNA"/>
</dbReference>
<protein>
    <submittedName>
        <fullName evidence="2">Menaquinone-dependent protoporphyrinogen oxidase</fullName>
    </submittedName>
</protein>
<gene>
    <name evidence="2" type="ORF">SAMN04487892_2657</name>
</gene>
<dbReference type="SUPFAM" id="SSF52218">
    <property type="entry name" value="Flavoproteins"/>
    <property type="match status" value="1"/>
</dbReference>
<dbReference type="Proteomes" id="UP000199592">
    <property type="component" value="Unassembled WGS sequence"/>
</dbReference>
<name>A0A1H2XA02_9FLAO</name>
<reference evidence="3" key="1">
    <citation type="submission" date="2016-10" db="EMBL/GenBank/DDBJ databases">
        <authorList>
            <person name="Varghese N."/>
            <person name="Submissions S."/>
        </authorList>
    </citation>
    <scope>NUCLEOTIDE SEQUENCE [LARGE SCALE GENOMIC DNA]</scope>
    <source>
        <strain evidence="3">DSM 25030</strain>
    </source>
</reference>
<keyword evidence="3" id="KW-1185">Reference proteome</keyword>
<evidence type="ECO:0000259" key="1">
    <source>
        <dbReference type="Pfam" id="PF12724"/>
    </source>
</evidence>
<dbReference type="InterPro" id="IPR052200">
    <property type="entry name" value="Protoporphyrinogen_IX_DH"/>
</dbReference>
<dbReference type="STRING" id="1073328.SAMN05216294_1278"/>
<sequence>MNILIVYGTAEGQTQKIASFMANIFHENGHNVVTANATENPPTPEEFDAILIGSSIHLHKFKSSIKSYIKENLMGLNEKLTGFFSVSLAMASNNPEEHEAVKEITTSFLSKLNWKPKHIYHMAGALKFSKYDYLKKMTMRTIAKKERPGEEIDINLDYEYTDWKKVETQTLNFAESLQKLKLHEQT</sequence>
<proteinExistence type="predicted"/>
<dbReference type="PANTHER" id="PTHR38030">
    <property type="entry name" value="PROTOPORPHYRINOGEN IX DEHYDROGENASE [MENAQUINONE]"/>
    <property type="match status" value="1"/>
</dbReference>
<dbReference type="PANTHER" id="PTHR38030:SF2">
    <property type="entry name" value="PROTOPORPHYRINOGEN IX DEHYDROGENASE [QUINONE]"/>
    <property type="match status" value="1"/>
</dbReference>
<evidence type="ECO:0000313" key="3">
    <source>
        <dbReference type="Proteomes" id="UP000199592"/>
    </source>
</evidence>
<dbReference type="GO" id="GO:0070819">
    <property type="term" value="F:menaquinone-dependent protoporphyrinogen oxidase activity"/>
    <property type="evidence" value="ECO:0007669"/>
    <property type="project" value="TreeGrafter"/>
</dbReference>
<dbReference type="RefSeq" id="WP_090293541.1">
    <property type="nucleotide sequence ID" value="NZ_FNKI01000001.1"/>
</dbReference>
<dbReference type="GO" id="GO:0010181">
    <property type="term" value="F:FMN binding"/>
    <property type="evidence" value="ECO:0007669"/>
    <property type="project" value="TreeGrafter"/>
</dbReference>